<dbReference type="PANTHER" id="PTHR22572">
    <property type="entry name" value="SUGAR-1-PHOSPHATE GUANYL TRANSFERASE"/>
    <property type="match status" value="1"/>
</dbReference>
<dbReference type="AlphaFoldDB" id="A0A5J4Z1N1"/>
<dbReference type="InterPro" id="IPR029044">
    <property type="entry name" value="Nucleotide-diphossugar_trans"/>
</dbReference>
<dbReference type="GO" id="GO:0016740">
    <property type="term" value="F:transferase activity"/>
    <property type="evidence" value="ECO:0007669"/>
    <property type="project" value="UniProtKB-KW"/>
</dbReference>
<dbReference type="SUPFAM" id="SSF53448">
    <property type="entry name" value="Nucleotide-diphospho-sugar transferases"/>
    <property type="match status" value="1"/>
</dbReference>
<evidence type="ECO:0000313" key="6">
    <source>
        <dbReference type="Proteomes" id="UP000324585"/>
    </source>
</evidence>
<accession>A0A5J4Z1N1</accession>
<dbReference type="InterPro" id="IPR056729">
    <property type="entry name" value="GMPPB_C"/>
</dbReference>
<name>A0A5J4Z1N1_PORPP</name>
<evidence type="ECO:0000259" key="4">
    <source>
        <dbReference type="Pfam" id="PF25087"/>
    </source>
</evidence>
<evidence type="ECO:0000256" key="2">
    <source>
        <dbReference type="SAM" id="MobiDB-lite"/>
    </source>
</evidence>
<keyword evidence="5" id="KW-0808">Transferase</keyword>
<dbReference type="OMA" id="MPVPNWW"/>
<protein>
    <submittedName>
        <fullName evidence="5">Mannose-1-phosphate guanyltransferase alpha</fullName>
    </submittedName>
</protein>
<keyword evidence="6" id="KW-1185">Reference proteome</keyword>
<evidence type="ECO:0000259" key="3">
    <source>
        <dbReference type="Pfam" id="PF00483"/>
    </source>
</evidence>
<dbReference type="Pfam" id="PF25087">
    <property type="entry name" value="GMPPB_C"/>
    <property type="match status" value="1"/>
</dbReference>
<dbReference type="InterPro" id="IPR050486">
    <property type="entry name" value="Mannose-1P_guanyltransferase"/>
</dbReference>
<dbReference type="InterPro" id="IPR005835">
    <property type="entry name" value="NTP_transferase_dom"/>
</dbReference>
<dbReference type="OrthoDB" id="285674at2759"/>
<gene>
    <name evidence="5" type="ORF">FVE85_5394</name>
</gene>
<feature type="domain" description="Nucleotidyl transferase" evidence="3">
    <location>
        <begin position="26"/>
        <end position="230"/>
    </location>
</feature>
<sequence length="433" mass="46874">MRAATSDPARKMGEPVSKKQKTGPVKAVILVGGASKGTRFRPLSMDCPKPLFPVAGFPMVEHHIQACATLDNMAEIILLGFYEEELFTPFIEGCTERYGIRIRYLREIVSLGSAGGLNRYRDDILAGDPSAVVILHCDIACSFPLAKMLAFHAAKSARVTVLGKELSLEEAHKYGEMAVNPESDEMIHYAAKPQSNISPVINCGVYVFHPDVFDKLQTVGGSRSSAMGSDQEEGIVRLEQDLLMPMAGQQFIYVYKMEEFWFQIKVPVHALIATKLYLEYFAKAKPELLSKNLAATRGTLARAASQSSFDVGTSAAKLDIQEPCLIHPSANIQPGARVGPNVTIAAGVMIGAGARLLDCIILEDVIIREHAFVKNSIIGWNSQIGAWTRVQGSETSPSIFSAGVTANAEVVVDSCVVLANKSISSSCRGEIIL</sequence>
<dbReference type="Gene3D" id="3.90.550.10">
    <property type="entry name" value="Spore Coat Polysaccharide Biosynthesis Protein SpsA, Chain A"/>
    <property type="match status" value="1"/>
</dbReference>
<feature type="region of interest" description="Disordered" evidence="2">
    <location>
        <begin position="1"/>
        <end position="21"/>
    </location>
</feature>
<evidence type="ECO:0000313" key="5">
    <source>
        <dbReference type="EMBL" id="KAA8497809.1"/>
    </source>
</evidence>
<organism evidence="5 6">
    <name type="scientific">Porphyridium purpureum</name>
    <name type="common">Red alga</name>
    <name type="synonym">Porphyridium cruentum</name>
    <dbReference type="NCBI Taxonomy" id="35688"/>
    <lineage>
        <taxon>Eukaryota</taxon>
        <taxon>Rhodophyta</taxon>
        <taxon>Bangiophyceae</taxon>
        <taxon>Porphyridiales</taxon>
        <taxon>Porphyridiaceae</taxon>
        <taxon>Porphyridium</taxon>
    </lineage>
</organism>
<dbReference type="Proteomes" id="UP000324585">
    <property type="component" value="Unassembled WGS sequence"/>
</dbReference>
<comment type="caution">
    <text evidence="5">The sequence shown here is derived from an EMBL/GenBank/DDBJ whole genome shotgun (WGS) entry which is preliminary data.</text>
</comment>
<feature type="compositionally biased region" description="Basic and acidic residues" evidence="2">
    <location>
        <begin position="8"/>
        <end position="17"/>
    </location>
</feature>
<proteinExistence type="inferred from homology"/>
<reference evidence="6" key="1">
    <citation type="journal article" date="2019" name="Nat. Commun.">
        <title>Expansion of phycobilisome linker gene families in mesophilic red algae.</title>
        <authorList>
            <person name="Lee J."/>
            <person name="Kim D."/>
            <person name="Bhattacharya D."/>
            <person name="Yoon H.S."/>
        </authorList>
    </citation>
    <scope>NUCLEOTIDE SEQUENCE [LARGE SCALE GENOMIC DNA]</scope>
    <source>
        <strain evidence="6">CCMP 1328</strain>
    </source>
</reference>
<comment type="similarity">
    <text evidence="1">Belongs to the transferase hexapeptide repeat family.</text>
</comment>
<feature type="domain" description="Mannose-1-phosphate guanyltransferase C-terminal" evidence="4">
    <location>
        <begin position="320"/>
        <end position="432"/>
    </location>
</feature>
<dbReference type="Gene3D" id="2.160.10.10">
    <property type="entry name" value="Hexapeptide repeat proteins"/>
    <property type="match status" value="1"/>
</dbReference>
<evidence type="ECO:0000256" key="1">
    <source>
        <dbReference type="ARBA" id="ARBA00007274"/>
    </source>
</evidence>
<dbReference type="EMBL" id="VRMN01000001">
    <property type="protein sequence ID" value="KAA8497809.1"/>
    <property type="molecule type" value="Genomic_DNA"/>
</dbReference>
<dbReference type="Pfam" id="PF00483">
    <property type="entry name" value="NTP_transferase"/>
    <property type="match status" value="1"/>
</dbReference>